<name>A0A8H4LLM9_9HYPO</name>
<dbReference type="InterPro" id="IPR052895">
    <property type="entry name" value="HetReg/Transcr_Mod"/>
</dbReference>
<accession>A0A8H4LLM9</accession>
<dbReference type="EMBL" id="JAADYS010000200">
    <property type="protein sequence ID" value="KAF4471491.1"/>
    <property type="molecule type" value="Genomic_DNA"/>
</dbReference>
<evidence type="ECO:0000313" key="3">
    <source>
        <dbReference type="Proteomes" id="UP000554235"/>
    </source>
</evidence>
<protein>
    <submittedName>
        <fullName evidence="2">HET-domain-containing</fullName>
    </submittedName>
</protein>
<evidence type="ECO:0000313" key="2">
    <source>
        <dbReference type="EMBL" id="KAF4471491.1"/>
    </source>
</evidence>
<evidence type="ECO:0000259" key="1">
    <source>
        <dbReference type="Pfam" id="PF06985"/>
    </source>
</evidence>
<keyword evidence="3" id="KW-1185">Reference proteome</keyword>
<dbReference type="PANTHER" id="PTHR24148:SF73">
    <property type="entry name" value="HET DOMAIN PROTEIN (AFU_ORTHOLOGUE AFUA_8G01020)"/>
    <property type="match status" value="1"/>
</dbReference>
<organism evidence="2 3">
    <name type="scientific">Fusarium albosuccineum</name>
    <dbReference type="NCBI Taxonomy" id="1237068"/>
    <lineage>
        <taxon>Eukaryota</taxon>
        <taxon>Fungi</taxon>
        <taxon>Dikarya</taxon>
        <taxon>Ascomycota</taxon>
        <taxon>Pezizomycotina</taxon>
        <taxon>Sordariomycetes</taxon>
        <taxon>Hypocreomycetidae</taxon>
        <taxon>Hypocreales</taxon>
        <taxon>Nectriaceae</taxon>
        <taxon>Fusarium</taxon>
        <taxon>Fusarium decemcellulare species complex</taxon>
    </lineage>
</organism>
<sequence>MASYQYHPLRHDEIRVLKLLPGEAFVDLQCDLLHVPLDRPESYEALSYTWGNVEESQLMTSGETRFGITANLYQALVHLRHKDRARFLWADALCDDTPERNEQVKKMARIYSSASEVIIWLGQNEKDIKEAFQIIPRVYNYITEHADNYMPNHHLNVGLEGPRAP</sequence>
<feature type="domain" description="Heterokaryon incompatibility" evidence="1">
    <location>
        <begin position="43"/>
        <end position="145"/>
    </location>
</feature>
<proteinExistence type="predicted"/>
<gene>
    <name evidence="2" type="ORF">FALBO_1591</name>
</gene>
<dbReference type="AlphaFoldDB" id="A0A8H4LLM9"/>
<dbReference type="PANTHER" id="PTHR24148">
    <property type="entry name" value="ANKYRIN REPEAT DOMAIN-CONTAINING PROTEIN 39 HOMOLOG-RELATED"/>
    <property type="match status" value="1"/>
</dbReference>
<comment type="caution">
    <text evidence="2">The sequence shown here is derived from an EMBL/GenBank/DDBJ whole genome shotgun (WGS) entry which is preliminary data.</text>
</comment>
<dbReference type="InterPro" id="IPR010730">
    <property type="entry name" value="HET"/>
</dbReference>
<dbReference type="OrthoDB" id="20872at2759"/>
<dbReference type="Proteomes" id="UP000554235">
    <property type="component" value="Unassembled WGS sequence"/>
</dbReference>
<dbReference type="Pfam" id="PF06985">
    <property type="entry name" value="HET"/>
    <property type="match status" value="1"/>
</dbReference>
<reference evidence="2 3" key="1">
    <citation type="submission" date="2020-01" db="EMBL/GenBank/DDBJ databases">
        <title>Identification and distribution of gene clusters putatively required for synthesis of sphingolipid metabolism inhibitors in phylogenetically diverse species of the filamentous fungus Fusarium.</title>
        <authorList>
            <person name="Kim H.-S."/>
            <person name="Busman M."/>
            <person name="Brown D.W."/>
            <person name="Divon H."/>
            <person name="Uhlig S."/>
            <person name="Proctor R.H."/>
        </authorList>
    </citation>
    <scope>NUCLEOTIDE SEQUENCE [LARGE SCALE GENOMIC DNA]</scope>
    <source>
        <strain evidence="2 3">NRRL 20459</strain>
    </source>
</reference>